<proteinExistence type="predicted"/>
<keyword evidence="2" id="KW-1185">Reference proteome</keyword>
<reference evidence="1 2" key="1">
    <citation type="submission" date="2019-05" db="EMBL/GenBank/DDBJ databases">
        <title>Another draft genome of Portunus trituberculatus and its Hox gene families provides insights of decapod evolution.</title>
        <authorList>
            <person name="Jeong J.-H."/>
            <person name="Song I."/>
            <person name="Kim S."/>
            <person name="Choi T."/>
            <person name="Kim D."/>
            <person name="Ryu S."/>
            <person name="Kim W."/>
        </authorList>
    </citation>
    <scope>NUCLEOTIDE SEQUENCE [LARGE SCALE GENOMIC DNA]</scope>
    <source>
        <tissue evidence="1">Muscle</tissue>
    </source>
</reference>
<comment type="caution">
    <text evidence="1">The sequence shown here is derived from an EMBL/GenBank/DDBJ whole genome shotgun (WGS) entry which is preliminary data.</text>
</comment>
<protein>
    <submittedName>
        <fullName evidence="1">Uncharacterized protein</fullName>
    </submittedName>
</protein>
<name>A0A5B7K3A1_PORTR</name>
<accession>A0A5B7K3A1</accession>
<organism evidence="1 2">
    <name type="scientific">Portunus trituberculatus</name>
    <name type="common">Swimming crab</name>
    <name type="synonym">Neptunus trituberculatus</name>
    <dbReference type="NCBI Taxonomy" id="210409"/>
    <lineage>
        <taxon>Eukaryota</taxon>
        <taxon>Metazoa</taxon>
        <taxon>Ecdysozoa</taxon>
        <taxon>Arthropoda</taxon>
        <taxon>Crustacea</taxon>
        <taxon>Multicrustacea</taxon>
        <taxon>Malacostraca</taxon>
        <taxon>Eumalacostraca</taxon>
        <taxon>Eucarida</taxon>
        <taxon>Decapoda</taxon>
        <taxon>Pleocyemata</taxon>
        <taxon>Brachyura</taxon>
        <taxon>Eubrachyura</taxon>
        <taxon>Portunoidea</taxon>
        <taxon>Portunidae</taxon>
        <taxon>Portuninae</taxon>
        <taxon>Portunus</taxon>
    </lineage>
</organism>
<evidence type="ECO:0000313" key="1">
    <source>
        <dbReference type="EMBL" id="MPD03561.1"/>
    </source>
</evidence>
<dbReference type="Proteomes" id="UP000324222">
    <property type="component" value="Unassembled WGS sequence"/>
</dbReference>
<dbReference type="EMBL" id="VSRR010136663">
    <property type="protein sequence ID" value="MPD03561.1"/>
    <property type="molecule type" value="Genomic_DNA"/>
</dbReference>
<evidence type="ECO:0000313" key="2">
    <source>
        <dbReference type="Proteomes" id="UP000324222"/>
    </source>
</evidence>
<sequence>MLLVAEHSEAHVR</sequence>
<gene>
    <name evidence="1" type="ORF">E2C01_099202</name>
</gene>